<gene>
    <name evidence="2" type="ORF">CPB83DRAFT_850947</name>
</gene>
<sequence>MRLGHWYIKDEVHFPLAIRFPFYSLDVSFLNFCILFLRWLFDTILRSLIVTITGHIHPQRC</sequence>
<evidence type="ECO:0000313" key="3">
    <source>
        <dbReference type="Proteomes" id="UP000807306"/>
    </source>
</evidence>
<dbReference type="Proteomes" id="UP000807306">
    <property type="component" value="Unassembled WGS sequence"/>
</dbReference>
<keyword evidence="1" id="KW-0472">Membrane</keyword>
<evidence type="ECO:0000313" key="2">
    <source>
        <dbReference type="EMBL" id="KAF9530452.1"/>
    </source>
</evidence>
<protein>
    <submittedName>
        <fullName evidence="2">Uncharacterized protein</fullName>
    </submittedName>
</protein>
<accession>A0A9P6EJZ9</accession>
<keyword evidence="1" id="KW-1133">Transmembrane helix</keyword>
<name>A0A9P6EJZ9_9AGAR</name>
<evidence type="ECO:0000256" key="1">
    <source>
        <dbReference type="SAM" id="Phobius"/>
    </source>
</evidence>
<dbReference type="AlphaFoldDB" id="A0A9P6EJZ9"/>
<proteinExistence type="predicted"/>
<dbReference type="EMBL" id="MU157840">
    <property type="protein sequence ID" value="KAF9530452.1"/>
    <property type="molecule type" value="Genomic_DNA"/>
</dbReference>
<organism evidence="2 3">
    <name type="scientific">Crepidotus variabilis</name>
    <dbReference type="NCBI Taxonomy" id="179855"/>
    <lineage>
        <taxon>Eukaryota</taxon>
        <taxon>Fungi</taxon>
        <taxon>Dikarya</taxon>
        <taxon>Basidiomycota</taxon>
        <taxon>Agaricomycotina</taxon>
        <taxon>Agaricomycetes</taxon>
        <taxon>Agaricomycetidae</taxon>
        <taxon>Agaricales</taxon>
        <taxon>Agaricineae</taxon>
        <taxon>Crepidotaceae</taxon>
        <taxon>Crepidotus</taxon>
    </lineage>
</organism>
<feature type="transmembrane region" description="Helical" evidence="1">
    <location>
        <begin position="20"/>
        <end position="41"/>
    </location>
</feature>
<comment type="caution">
    <text evidence="2">The sequence shown here is derived from an EMBL/GenBank/DDBJ whole genome shotgun (WGS) entry which is preliminary data.</text>
</comment>
<reference evidence="2" key="1">
    <citation type="submission" date="2020-11" db="EMBL/GenBank/DDBJ databases">
        <authorList>
            <consortium name="DOE Joint Genome Institute"/>
            <person name="Ahrendt S."/>
            <person name="Riley R."/>
            <person name="Andreopoulos W."/>
            <person name="Labutti K."/>
            <person name="Pangilinan J."/>
            <person name="Ruiz-Duenas F.J."/>
            <person name="Barrasa J.M."/>
            <person name="Sanchez-Garcia M."/>
            <person name="Camarero S."/>
            <person name="Miyauchi S."/>
            <person name="Serrano A."/>
            <person name="Linde D."/>
            <person name="Babiker R."/>
            <person name="Drula E."/>
            <person name="Ayuso-Fernandez I."/>
            <person name="Pacheco R."/>
            <person name="Padilla G."/>
            <person name="Ferreira P."/>
            <person name="Barriuso J."/>
            <person name="Kellner H."/>
            <person name="Castanera R."/>
            <person name="Alfaro M."/>
            <person name="Ramirez L."/>
            <person name="Pisabarro A.G."/>
            <person name="Kuo A."/>
            <person name="Tritt A."/>
            <person name="Lipzen A."/>
            <person name="He G."/>
            <person name="Yan M."/>
            <person name="Ng V."/>
            <person name="Cullen D."/>
            <person name="Martin F."/>
            <person name="Rosso M.-N."/>
            <person name="Henrissat B."/>
            <person name="Hibbett D."/>
            <person name="Martinez A.T."/>
            <person name="Grigoriev I.V."/>
        </authorList>
    </citation>
    <scope>NUCLEOTIDE SEQUENCE</scope>
    <source>
        <strain evidence="2">CBS 506.95</strain>
    </source>
</reference>
<keyword evidence="1" id="KW-0812">Transmembrane</keyword>
<keyword evidence="3" id="KW-1185">Reference proteome</keyword>